<dbReference type="InterPro" id="IPR000298">
    <property type="entry name" value="Cyt_c_oxidase-like_su3"/>
</dbReference>
<feature type="transmembrane region" description="Helical" evidence="8">
    <location>
        <begin position="190"/>
        <end position="209"/>
    </location>
</feature>
<evidence type="ECO:0000259" key="9">
    <source>
        <dbReference type="PROSITE" id="PS50253"/>
    </source>
</evidence>
<organism evidence="10 11">
    <name type="scientific">Candidatus Promineifilum breve</name>
    <dbReference type="NCBI Taxonomy" id="1806508"/>
    <lineage>
        <taxon>Bacteria</taxon>
        <taxon>Bacillati</taxon>
        <taxon>Chloroflexota</taxon>
        <taxon>Ardenticatenia</taxon>
        <taxon>Candidatus Promineifilales</taxon>
        <taxon>Candidatus Promineifilaceae</taxon>
        <taxon>Candidatus Promineifilum</taxon>
    </lineage>
</organism>
<dbReference type="Pfam" id="PF00510">
    <property type="entry name" value="COX3"/>
    <property type="match status" value="1"/>
</dbReference>
<evidence type="ECO:0000256" key="6">
    <source>
        <dbReference type="ARBA" id="ARBA00023136"/>
    </source>
</evidence>
<proteinExistence type="inferred from homology"/>
<name>A0A160T8K9_9CHLR</name>
<evidence type="ECO:0000313" key="11">
    <source>
        <dbReference type="Proteomes" id="UP000215027"/>
    </source>
</evidence>
<dbReference type="SUPFAM" id="SSF81452">
    <property type="entry name" value="Cytochrome c oxidase subunit III-like"/>
    <property type="match status" value="1"/>
</dbReference>
<feature type="domain" description="Heme-copper oxidase subunit III family profile" evidence="9">
    <location>
        <begin position="28"/>
        <end position="210"/>
    </location>
</feature>
<keyword evidence="11" id="KW-1185">Reference proteome</keyword>
<evidence type="ECO:0000256" key="2">
    <source>
        <dbReference type="ARBA" id="ARBA00010581"/>
    </source>
</evidence>
<dbReference type="GO" id="GO:0019646">
    <property type="term" value="P:aerobic electron transport chain"/>
    <property type="evidence" value="ECO:0007669"/>
    <property type="project" value="InterPro"/>
</dbReference>
<feature type="transmembrane region" description="Helical" evidence="8">
    <location>
        <begin position="29"/>
        <end position="52"/>
    </location>
</feature>
<feature type="transmembrane region" description="Helical" evidence="8">
    <location>
        <begin position="145"/>
        <end position="169"/>
    </location>
</feature>
<dbReference type="InterPro" id="IPR013833">
    <property type="entry name" value="Cyt_c_oxidase_su3_a-hlx"/>
</dbReference>
<evidence type="ECO:0000313" key="10">
    <source>
        <dbReference type="EMBL" id="CUS05280.2"/>
    </source>
</evidence>
<gene>
    <name evidence="10" type="ORF">CFX0092_A3402</name>
</gene>
<dbReference type="GO" id="GO:0005886">
    <property type="term" value="C:plasma membrane"/>
    <property type="evidence" value="ECO:0007669"/>
    <property type="project" value="UniProtKB-SubCell"/>
</dbReference>
<feature type="transmembrane region" description="Helical" evidence="8">
    <location>
        <begin position="64"/>
        <end position="82"/>
    </location>
</feature>
<dbReference type="AlphaFoldDB" id="A0A160T8K9"/>
<dbReference type="EMBL" id="LN890655">
    <property type="protein sequence ID" value="CUS05280.2"/>
    <property type="molecule type" value="Genomic_DNA"/>
</dbReference>
<dbReference type="RefSeq" id="WP_095044513.1">
    <property type="nucleotide sequence ID" value="NZ_LN890655.1"/>
</dbReference>
<reference evidence="10" key="1">
    <citation type="submission" date="2016-01" db="EMBL/GenBank/DDBJ databases">
        <authorList>
            <person name="Mcilroy J.S."/>
            <person name="Karst M S."/>
            <person name="Albertsen M."/>
        </authorList>
    </citation>
    <scope>NUCLEOTIDE SEQUENCE</scope>
    <source>
        <strain evidence="10">Cfx-K</strain>
    </source>
</reference>
<dbReference type="KEGG" id="pbf:CFX0092_A3402"/>
<comment type="subcellular location">
    <subcellularLocation>
        <location evidence="1 7">Cell membrane</location>
        <topology evidence="1 7">Multi-pass membrane protein</topology>
    </subcellularLocation>
</comment>
<feature type="transmembrane region" description="Helical" evidence="8">
    <location>
        <begin position="94"/>
        <end position="115"/>
    </location>
</feature>
<evidence type="ECO:0000256" key="1">
    <source>
        <dbReference type="ARBA" id="ARBA00004651"/>
    </source>
</evidence>
<evidence type="ECO:0000256" key="5">
    <source>
        <dbReference type="ARBA" id="ARBA00022989"/>
    </source>
</evidence>
<dbReference type="Gene3D" id="1.20.120.80">
    <property type="entry name" value="Cytochrome c oxidase, subunit III, four-helix bundle"/>
    <property type="match status" value="1"/>
</dbReference>
<evidence type="ECO:0000256" key="3">
    <source>
        <dbReference type="ARBA" id="ARBA00022475"/>
    </source>
</evidence>
<evidence type="ECO:0000256" key="8">
    <source>
        <dbReference type="SAM" id="Phobius"/>
    </source>
</evidence>
<protein>
    <submittedName>
        <fullName evidence="10">Cytochrome c oxidase subunit III</fullName>
    </submittedName>
</protein>
<keyword evidence="4 7" id="KW-0812">Transmembrane</keyword>
<keyword evidence="3" id="KW-1003">Cell membrane</keyword>
<dbReference type="PROSITE" id="PS50253">
    <property type="entry name" value="COX3"/>
    <property type="match status" value="1"/>
</dbReference>
<keyword evidence="5 8" id="KW-1133">Transmembrane helix</keyword>
<sequence length="213" mass="24002">MSAVSAHAPHDEAHAHEIPYATQLRSNRLGLWLFMFSEMFLFGALFAARFVLWGNTRPDLSQEIGLLATGILLLSSFFMYRSEVGAAHGDRTRFLRSALLAALMGTIFFVMVVVMEWNVFGLSGELFGIELFGHLKPSDGVYGGVFYAMTGMHALHVLSGIVLILIIWWNGRRGFFTPERHWGVEATAIYWHYVDVVWVFFYPALYLMGQVAG</sequence>
<dbReference type="Proteomes" id="UP000215027">
    <property type="component" value="Chromosome I"/>
</dbReference>
<dbReference type="InterPro" id="IPR035973">
    <property type="entry name" value="Cyt_c_oxidase_su3-like_sf"/>
</dbReference>
<dbReference type="GO" id="GO:0004129">
    <property type="term" value="F:cytochrome-c oxidase activity"/>
    <property type="evidence" value="ECO:0007669"/>
    <property type="project" value="InterPro"/>
</dbReference>
<dbReference type="InterPro" id="IPR024791">
    <property type="entry name" value="Cyt_c/ubiquinol_Oxase_su3"/>
</dbReference>
<accession>A0A160T8K9</accession>
<dbReference type="CDD" id="cd00386">
    <property type="entry name" value="Heme_Cu_Oxidase_III_like"/>
    <property type="match status" value="1"/>
</dbReference>
<evidence type="ECO:0000256" key="4">
    <source>
        <dbReference type="ARBA" id="ARBA00022692"/>
    </source>
</evidence>
<evidence type="ECO:0000256" key="7">
    <source>
        <dbReference type="RuleBase" id="RU003376"/>
    </source>
</evidence>
<dbReference type="PANTHER" id="PTHR11403">
    <property type="entry name" value="CYTOCHROME C OXIDASE SUBUNIT III"/>
    <property type="match status" value="1"/>
</dbReference>
<keyword evidence="6 8" id="KW-0472">Membrane</keyword>
<dbReference type="OrthoDB" id="9810850at2"/>
<dbReference type="PANTHER" id="PTHR11403:SF2">
    <property type="entry name" value="CYTOCHROME BO(3) UBIQUINOL OXIDASE SUBUNIT 3"/>
    <property type="match status" value="1"/>
</dbReference>
<comment type="similarity">
    <text evidence="2 7">Belongs to the cytochrome c oxidase subunit 3 family.</text>
</comment>